<name>A0ABY8BWW0_9MICO</name>
<dbReference type="Proteomes" id="UP001214553">
    <property type="component" value="Chromosome"/>
</dbReference>
<dbReference type="EMBL" id="CP119108">
    <property type="protein sequence ID" value="WEG08639.1"/>
    <property type="molecule type" value="Genomic_DNA"/>
</dbReference>
<accession>A0ABY8BWW0</accession>
<reference evidence="2 3" key="1">
    <citation type="submission" date="2023-03" db="EMBL/GenBank/DDBJ databases">
        <title>Genome sequence of Microbacterium sp. KACC 23027.</title>
        <authorList>
            <person name="Kim S."/>
            <person name="Heo J."/>
            <person name="Kwon S.-W."/>
        </authorList>
    </citation>
    <scope>NUCLEOTIDE SEQUENCE [LARGE SCALE GENOMIC DNA]</scope>
    <source>
        <strain evidence="2 3">KACC 23027</strain>
    </source>
</reference>
<keyword evidence="1" id="KW-1133">Transmembrane helix</keyword>
<sequence>MAGGAIATRASVLVAAAGLTSGFQFSAPSLIAALLAACAALTGVALLMMRSTTEVPIEQAEESFWNDSPDEARRNLLHWKLGVLRERERALVRRRRVLVVGFVLLAGSIVVDLVISTSQLS</sequence>
<feature type="transmembrane region" description="Helical" evidence="1">
    <location>
        <begin position="30"/>
        <end position="49"/>
    </location>
</feature>
<keyword evidence="1" id="KW-0472">Membrane</keyword>
<dbReference type="RefSeq" id="WP_275277968.1">
    <property type="nucleotide sequence ID" value="NZ_CP119108.1"/>
</dbReference>
<keyword evidence="1" id="KW-0812">Transmembrane</keyword>
<gene>
    <name evidence="2" type="ORF">PU630_15550</name>
</gene>
<proteinExistence type="predicted"/>
<evidence type="ECO:0000313" key="2">
    <source>
        <dbReference type="EMBL" id="WEG08639.1"/>
    </source>
</evidence>
<evidence type="ECO:0000256" key="1">
    <source>
        <dbReference type="SAM" id="Phobius"/>
    </source>
</evidence>
<evidence type="ECO:0000313" key="3">
    <source>
        <dbReference type="Proteomes" id="UP001214553"/>
    </source>
</evidence>
<keyword evidence="3" id="KW-1185">Reference proteome</keyword>
<feature type="transmembrane region" description="Helical" evidence="1">
    <location>
        <begin position="97"/>
        <end position="115"/>
    </location>
</feature>
<protein>
    <recommendedName>
        <fullName evidence="4">Integral membrane plasmid transfer protein</fullName>
    </recommendedName>
</protein>
<organism evidence="2 3">
    <name type="scientific">Microbacterium horticulturae</name>
    <dbReference type="NCBI Taxonomy" id="3028316"/>
    <lineage>
        <taxon>Bacteria</taxon>
        <taxon>Bacillati</taxon>
        <taxon>Actinomycetota</taxon>
        <taxon>Actinomycetes</taxon>
        <taxon>Micrococcales</taxon>
        <taxon>Microbacteriaceae</taxon>
        <taxon>Microbacterium</taxon>
    </lineage>
</organism>
<evidence type="ECO:0008006" key="4">
    <source>
        <dbReference type="Google" id="ProtNLM"/>
    </source>
</evidence>